<name>A0ABT3QGR9_9PROT</name>
<evidence type="ECO:0000259" key="8">
    <source>
        <dbReference type="Pfam" id="PF02470"/>
    </source>
</evidence>
<feature type="transmembrane region" description="Helical" evidence="7">
    <location>
        <begin position="27"/>
        <end position="46"/>
    </location>
</feature>
<dbReference type="PANTHER" id="PTHR30462:SF0">
    <property type="entry name" value="INTERMEMBRANE TRANSPORT PROTEIN YEBT"/>
    <property type="match status" value="1"/>
</dbReference>
<evidence type="ECO:0000256" key="4">
    <source>
        <dbReference type="ARBA" id="ARBA00022692"/>
    </source>
</evidence>
<evidence type="ECO:0000256" key="2">
    <source>
        <dbReference type="ARBA" id="ARBA00022475"/>
    </source>
</evidence>
<accession>A0ABT3QGR9</accession>
<evidence type="ECO:0000256" key="7">
    <source>
        <dbReference type="SAM" id="Phobius"/>
    </source>
</evidence>
<keyword evidence="10" id="KW-1185">Reference proteome</keyword>
<comment type="subcellular location">
    <subcellularLocation>
        <location evidence="1">Cell inner membrane</location>
    </subcellularLocation>
</comment>
<keyword evidence="3" id="KW-0997">Cell inner membrane</keyword>
<keyword evidence="2" id="KW-1003">Cell membrane</keyword>
<gene>
    <name evidence="9" type="ORF">OQ497_11000</name>
</gene>
<protein>
    <submittedName>
        <fullName evidence="9">MlaD family protein</fullName>
    </submittedName>
</protein>
<evidence type="ECO:0000313" key="10">
    <source>
        <dbReference type="Proteomes" id="UP001301152"/>
    </source>
</evidence>
<keyword evidence="6 7" id="KW-0472">Membrane</keyword>
<evidence type="ECO:0000256" key="5">
    <source>
        <dbReference type="ARBA" id="ARBA00022989"/>
    </source>
</evidence>
<evidence type="ECO:0000313" key="9">
    <source>
        <dbReference type="EMBL" id="MCX2564481.1"/>
    </source>
</evidence>
<evidence type="ECO:0000256" key="1">
    <source>
        <dbReference type="ARBA" id="ARBA00004533"/>
    </source>
</evidence>
<comment type="caution">
    <text evidence="9">The sequence shown here is derived from an EMBL/GenBank/DDBJ whole genome shotgun (WGS) entry which is preliminary data.</text>
</comment>
<proteinExistence type="predicted"/>
<dbReference type="EMBL" id="JAPIUZ010000006">
    <property type="protein sequence ID" value="MCX2564481.1"/>
    <property type="molecule type" value="Genomic_DNA"/>
</dbReference>
<dbReference type="InterPro" id="IPR003399">
    <property type="entry name" value="Mce/MlaD"/>
</dbReference>
<feature type="domain" description="Mce/MlaD" evidence="8">
    <location>
        <begin position="309"/>
        <end position="404"/>
    </location>
</feature>
<keyword evidence="4 7" id="KW-0812">Transmembrane</keyword>
<organism evidence="9 10">
    <name type="scientific">Acetobacter thailandicus</name>
    <dbReference type="NCBI Taxonomy" id="1502842"/>
    <lineage>
        <taxon>Bacteria</taxon>
        <taxon>Pseudomonadati</taxon>
        <taxon>Pseudomonadota</taxon>
        <taxon>Alphaproteobacteria</taxon>
        <taxon>Acetobacterales</taxon>
        <taxon>Acetobacteraceae</taxon>
        <taxon>Acetobacter</taxon>
    </lineage>
</organism>
<dbReference type="InterPro" id="IPR051800">
    <property type="entry name" value="PqiA-PqiB_transport"/>
</dbReference>
<keyword evidence="5 7" id="KW-1133">Transmembrane helix</keyword>
<dbReference type="Proteomes" id="UP001301152">
    <property type="component" value="Unassembled WGS sequence"/>
</dbReference>
<dbReference type="PANTHER" id="PTHR30462">
    <property type="entry name" value="INTERMEMBRANE TRANSPORT PROTEIN PQIB-RELATED"/>
    <property type="match status" value="1"/>
</dbReference>
<reference evidence="9 10" key="1">
    <citation type="submission" date="2022-11" db="EMBL/GenBank/DDBJ databases">
        <title>Genome sequencing of Acetobacter type strain.</title>
        <authorList>
            <person name="Heo J."/>
            <person name="Lee D."/>
            <person name="Han B.-H."/>
            <person name="Hong S.-B."/>
            <person name="Kwon S.-W."/>
        </authorList>
    </citation>
    <scope>NUCLEOTIDE SEQUENCE [LARGE SCALE GENOMIC DNA]</scope>
    <source>
        <strain evidence="9 10">KACC 21253</strain>
    </source>
</reference>
<feature type="domain" description="Mce/MlaD" evidence="8">
    <location>
        <begin position="53"/>
        <end position="144"/>
    </location>
</feature>
<sequence length="567" mass="61962">MNKQNTHNNSPDQDDAMPDSALRRIRFSIIWIIPVLSIFIAGFLVWRSFANNGPEVTVIFDTADGLTSGQTQVKNKSVVLGTVEKIMLVDDMSHVEVRIRMNAGTSYMLTNRARFWVVRPRINGASITGLETLLSGAYIAFDPGLVTPGEKDLWHVTHFRGLESPPGITSDQPGQTYYLLASSIGSIGTGAPVFFRDMVVGEVLGYTMPPGGIGPVLIELFIRQPYDRYLHTDTRFWNVSGVTVGFGAGGLKVQLQSLQALFSGGVAFGLPLKYDTVTQYDAPENTLFKLYESREDAETAGYHERVPLVTYLTSSVQGLTVGSKVSMFGLQIGNVTSVKFEMNAKTDQPRVRVGMQIQPERVLDANKLKHGALTDIFRTLVQHGLRASVDSVSFLTGESMISLNFVKNAQPAQVEMDGTTLVIPGQPGGMNGIMESLSTVAARLAGVPFEQLGVNASNLLAHADQTLVSPDVRQSLTSLRASLQNLQVMSTELRKGTAPLMQSLPAMTKQLEQTIANANKLMGSYGKNTDFYRNMQTMILQLSQTARSMRFLADFLTNHPSALISGR</sequence>
<evidence type="ECO:0000256" key="6">
    <source>
        <dbReference type="ARBA" id="ARBA00023136"/>
    </source>
</evidence>
<evidence type="ECO:0000256" key="3">
    <source>
        <dbReference type="ARBA" id="ARBA00022519"/>
    </source>
</evidence>
<dbReference type="Pfam" id="PF02470">
    <property type="entry name" value="MlaD"/>
    <property type="match status" value="2"/>
</dbReference>